<name>A0A5B7I669_PORTR</name>
<evidence type="ECO:0000313" key="2">
    <source>
        <dbReference type="Proteomes" id="UP000324222"/>
    </source>
</evidence>
<proteinExistence type="predicted"/>
<protein>
    <submittedName>
        <fullName evidence="1">Uncharacterized protein</fullName>
    </submittedName>
</protein>
<organism evidence="1 2">
    <name type="scientific">Portunus trituberculatus</name>
    <name type="common">Swimming crab</name>
    <name type="synonym">Neptunus trituberculatus</name>
    <dbReference type="NCBI Taxonomy" id="210409"/>
    <lineage>
        <taxon>Eukaryota</taxon>
        <taxon>Metazoa</taxon>
        <taxon>Ecdysozoa</taxon>
        <taxon>Arthropoda</taxon>
        <taxon>Crustacea</taxon>
        <taxon>Multicrustacea</taxon>
        <taxon>Malacostraca</taxon>
        <taxon>Eumalacostraca</taxon>
        <taxon>Eucarida</taxon>
        <taxon>Decapoda</taxon>
        <taxon>Pleocyemata</taxon>
        <taxon>Brachyura</taxon>
        <taxon>Eubrachyura</taxon>
        <taxon>Portunoidea</taxon>
        <taxon>Portunidae</taxon>
        <taxon>Portuninae</taxon>
        <taxon>Portunus</taxon>
    </lineage>
</organism>
<dbReference type="Proteomes" id="UP000324222">
    <property type="component" value="Unassembled WGS sequence"/>
</dbReference>
<dbReference type="EMBL" id="VSRR010045740">
    <property type="protein sequence ID" value="MPC77389.1"/>
    <property type="molecule type" value="Genomic_DNA"/>
</dbReference>
<evidence type="ECO:0000313" key="1">
    <source>
        <dbReference type="EMBL" id="MPC77389.1"/>
    </source>
</evidence>
<reference evidence="1 2" key="1">
    <citation type="submission" date="2019-05" db="EMBL/GenBank/DDBJ databases">
        <title>Another draft genome of Portunus trituberculatus and its Hox gene families provides insights of decapod evolution.</title>
        <authorList>
            <person name="Jeong J.-H."/>
            <person name="Song I."/>
            <person name="Kim S."/>
            <person name="Choi T."/>
            <person name="Kim D."/>
            <person name="Ryu S."/>
            <person name="Kim W."/>
        </authorList>
    </citation>
    <scope>NUCLEOTIDE SEQUENCE [LARGE SCALE GENOMIC DNA]</scope>
    <source>
        <tissue evidence="1">Muscle</tissue>
    </source>
</reference>
<gene>
    <name evidence="1" type="ORF">E2C01_071841</name>
</gene>
<accession>A0A5B7I669</accession>
<dbReference type="AlphaFoldDB" id="A0A5B7I669"/>
<comment type="caution">
    <text evidence="1">The sequence shown here is derived from an EMBL/GenBank/DDBJ whole genome shotgun (WGS) entry which is preliminary data.</text>
</comment>
<keyword evidence="2" id="KW-1185">Reference proteome</keyword>
<sequence length="63" mass="6745">MNSPQRCRPSNKSDKSSDDYFEQLCGDGRCAMGWGWSGREVRGGGVRGLRSLGSSTMPCGTAT</sequence>